<dbReference type="Gene3D" id="3.10.180.10">
    <property type="entry name" value="2,3-Dihydroxybiphenyl 1,2-Dioxygenase, domain 1"/>
    <property type="match status" value="1"/>
</dbReference>
<accession>A0A317C289</accession>
<evidence type="ECO:0000259" key="1">
    <source>
        <dbReference type="PROSITE" id="PS51819"/>
    </source>
</evidence>
<proteinExistence type="predicted"/>
<dbReference type="RefSeq" id="WP_109839795.1">
    <property type="nucleotide sequence ID" value="NZ_QGKM01000097.1"/>
</dbReference>
<organism evidence="2 3">
    <name type="scientific">Leucothrix pacifica</name>
    <dbReference type="NCBI Taxonomy" id="1247513"/>
    <lineage>
        <taxon>Bacteria</taxon>
        <taxon>Pseudomonadati</taxon>
        <taxon>Pseudomonadota</taxon>
        <taxon>Gammaproteobacteria</taxon>
        <taxon>Thiotrichales</taxon>
        <taxon>Thiotrichaceae</taxon>
        <taxon>Leucothrix</taxon>
    </lineage>
</organism>
<protein>
    <recommendedName>
        <fullName evidence="1">VOC domain-containing protein</fullName>
    </recommendedName>
</protein>
<dbReference type="EMBL" id="QGKM01000097">
    <property type="protein sequence ID" value="PWQ92301.1"/>
    <property type="molecule type" value="Genomic_DNA"/>
</dbReference>
<gene>
    <name evidence="2" type="ORF">DKW60_21885</name>
</gene>
<reference evidence="2 3" key="1">
    <citation type="submission" date="2018-05" db="EMBL/GenBank/DDBJ databases">
        <title>Leucothrix arctica sp. nov., isolated from Arctic seawater.</title>
        <authorList>
            <person name="Choi A."/>
            <person name="Baek K."/>
        </authorList>
    </citation>
    <scope>NUCLEOTIDE SEQUENCE [LARGE SCALE GENOMIC DNA]</scope>
    <source>
        <strain evidence="2 3">JCM 18388</strain>
    </source>
</reference>
<evidence type="ECO:0000313" key="2">
    <source>
        <dbReference type="EMBL" id="PWQ92301.1"/>
    </source>
</evidence>
<keyword evidence="3" id="KW-1185">Reference proteome</keyword>
<dbReference type="InterPro" id="IPR029068">
    <property type="entry name" value="Glyas_Bleomycin-R_OHBP_Dase"/>
</dbReference>
<dbReference type="PROSITE" id="PS51819">
    <property type="entry name" value="VOC"/>
    <property type="match status" value="1"/>
</dbReference>
<dbReference type="AlphaFoldDB" id="A0A317C289"/>
<comment type="caution">
    <text evidence="2">The sequence shown here is derived from an EMBL/GenBank/DDBJ whole genome shotgun (WGS) entry which is preliminary data.</text>
</comment>
<dbReference type="InterPro" id="IPR037523">
    <property type="entry name" value="VOC_core"/>
</dbReference>
<name>A0A317C289_9GAMM</name>
<dbReference type="SUPFAM" id="SSF54593">
    <property type="entry name" value="Glyoxalase/Bleomycin resistance protein/Dihydroxybiphenyl dioxygenase"/>
    <property type="match status" value="1"/>
</dbReference>
<feature type="domain" description="VOC" evidence="1">
    <location>
        <begin position="6"/>
        <end position="145"/>
    </location>
</feature>
<dbReference type="Proteomes" id="UP000245539">
    <property type="component" value="Unassembled WGS sequence"/>
</dbReference>
<sequence length="208" mass="23630">MSYLKKVDHISYACEKGSIERWAWFHIEVEGGTLIKRIDDVRPDDKKSSMKIWCIDYGDFGIALIEGIDREEKSQVTNFVEKHGDHSCQHVAYDCYDLEDFQRNMIEKGGHPRGQTLVRDDGFGILKQMFAKGYASGHAGEATFPEYCQRPTSAEEAKDIQTTFSNEAGEGFYNQVQDAIDSGDETPFFDFSKMPTEWQVPAEHAVGH</sequence>
<dbReference type="OrthoDB" id="5730753at2"/>
<evidence type="ECO:0000313" key="3">
    <source>
        <dbReference type="Proteomes" id="UP000245539"/>
    </source>
</evidence>